<feature type="region of interest" description="Disordered" evidence="1">
    <location>
        <begin position="414"/>
        <end position="451"/>
    </location>
</feature>
<dbReference type="EMBL" id="KN832986">
    <property type="protein sequence ID" value="KIM84776.1"/>
    <property type="molecule type" value="Genomic_DNA"/>
</dbReference>
<protein>
    <submittedName>
        <fullName evidence="2">Uncharacterized protein</fullName>
    </submittedName>
</protein>
<dbReference type="AlphaFoldDB" id="A0A0C3G2D8"/>
<name>A0A0C3G2D8_PILCF</name>
<feature type="compositionally biased region" description="Polar residues" evidence="1">
    <location>
        <begin position="318"/>
        <end position="359"/>
    </location>
</feature>
<dbReference type="OrthoDB" id="7690434at2759"/>
<proteinExistence type="predicted"/>
<evidence type="ECO:0000313" key="2">
    <source>
        <dbReference type="EMBL" id="KIM84776.1"/>
    </source>
</evidence>
<feature type="region of interest" description="Disordered" evidence="1">
    <location>
        <begin position="316"/>
        <end position="371"/>
    </location>
</feature>
<keyword evidence="3" id="KW-1185">Reference proteome</keyword>
<reference evidence="2 3" key="1">
    <citation type="submission" date="2014-04" db="EMBL/GenBank/DDBJ databases">
        <authorList>
            <consortium name="DOE Joint Genome Institute"/>
            <person name="Kuo A."/>
            <person name="Tarkka M."/>
            <person name="Buscot F."/>
            <person name="Kohler A."/>
            <person name="Nagy L.G."/>
            <person name="Floudas D."/>
            <person name="Copeland A."/>
            <person name="Barry K.W."/>
            <person name="Cichocki N."/>
            <person name="Veneault-Fourrey C."/>
            <person name="LaButti K."/>
            <person name="Lindquist E.A."/>
            <person name="Lipzen A."/>
            <person name="Lundell T."/>
            <person name="Morin E."/>
            <person name="Murat C."/>
            <person name="Sun H."/>
            <person name="Tunlid A."/>
            <person name="Henrissat B."/>
            <person name="Grigoriev I.V."/>
            <person name="Hibbett D.S."/>
            <person name="Martin F."/>
            <person name="Nordberg H.P."/>
            <person name="Cantor M.N."/>
            <person name="Hua S.X."/>
        </authorList>
    </citation>
    <scope>NUCLEOTIDE SEQUENCE [LARGE SCALE GENOMIC DNA]</scope>
    <source>
        <strain evidence="2 3">F 1598</strain>
    </source>
</reference>
<gene>
    <name evidence="2" type="ORF">PILCRDRAFT_368524</name>
</gene>
<evidence type="ECO:0000256" key="1">
    <source>
        <dbReference type="SAM" id="MobiDB-lite"/>
    </source>
</evidence>
<dbReference type="InParanoid" id="A0A0C3G2D8"/>
<organism evidence="2 3">
    <name type="scientific">Piloderma croceum (strain F 1598)</name>
    <dbReference type="NCBI Taxonomy" id="765440"/>
    <lineage>
        <taxon>Eukaryota</taxon>
        <taxon>Fungi</taxon>
        <taxon>Dikarya</taxon>
        <taxon>Basidiomycota</taxon>
        <taxon>Agaricomycotina</taxon>
        <taxon>Agaricomycetes</taxon>
        <taxon>Agaricomycetidae</taxon>
        <taxon>Atheliales</taxon>
        <taxon>Atheliaceae</taxon>
        <taxon>Piloderma</taxon>
    </lineage>
</organism>
<dbReference type="Proteomes" id="UP000054166">
    <property type="component" value="Unassembled WGS sequence"/>
</dbReference>
<dbReference type="HOGENOM" id="CLU_009743_0_0_1"/>
<feature type="region of interest" description="Disordered" evidence="1">
    <location>
        <begin position="624"/>
        <end position="668"/>
    </location>
</feature>
<sequence>MAFVTYGTADTRPTPLLAKRFFVPFQTQVTKELCEQAKNLGIGMTSSGGSRGMAALEGLVTAIELFDTLRTSIGTKPLQSQSTTQPRDTPHQIPRLVCHILLVAASAADNAQRPLWNNSPDLDDVSWETLPAELKKRNINLSVINIRPNAQFTELHSSAATKGVTPPWFKVRPPHSLLLTGFPAEAKPKRSAENQASPETKRARVSQVSQPPSEPSPNISNSSPASMSSAQPAPTVPSQPPSAKNLANQSIAPGVQLSPHQVMAKLRQMEADVQKLTQDHSLAITQNRPEAAVSLKNEMDNKMATLDRFKQAMAAAFNRSQQQQRARTNSQGQGQPANIPAPSNTQATSLHPQVPTTTGGIKPHDNPRGPDQQALIQLMQSRSGTNQNSLPAMPGFPNATPELVNQMQKLIDNHGIRPQQPPSLPQPTQQNQPAAIGAPASAQQSSPRSTAVWEGSLTWTGFDFTTRDRKELHAGVKVTSSTGDIMPKTWPSTLMLTPSRDPAVSVQDLQIWAKRNKAVLCTAFQAHSRSVDQPTNERNVRSLVELLSQKRIYALAAWILPSGTQPTNNLLIFPFNGNSLVGIAFPTTGIPEMPKPFTQQLPPAVVAQLQRLTPEQRNLVMAQMMRSRSQSQPQPPAQPQFQSQQPQQPPNYNLGQPNFGDPSRFDTTNLQGNFTAMNLLGNTQPGLNPNMNGMMSMMASQQGGMGEMHRRTPSGSAMPQAGGTVSYEMLQSFMQRTGDGSGGAGMGPN</sequence>
<feature type="compositionally biased region" description="Low complexity" evidence="1">
    <location>
        <begin position="205"/>
        <end position="233"/>
    </location>
</feature>
<accession>A0A0C3G2D8</accession>
<feature type="region of interest" description="Disordered" evidence="1">
    <location>
        <begin position="181"/>
        <end position="246"/>
    </location>
</feature>
<feature type="compositionally biased region" description="Low complexity" evidence="1">
    <location>
        <begin position="426"/>
        <end position="447"/>
    </location>
</feature>
<reference evidence="3" key="2">
    <citation type="submission" date="2015-01" db="EMBL/GenBank/DDBJ databases">
        <title>Evolutionary Origins and Diversification of the Mycorrhizal Mutualists.</title>
        <authorList>
            <consortium name="DOE Joint Genome Institute"/>
            <consortium name="Mycorrhizal Genomics Consortium"/>
            <person name="Kohler A."/>
            <person name="Kuo A."/>
            <person name="Nagy L.G."/>
            <person name="Floudas D."/>
            <person name="Copeland A."/>
            <person name="Barry K.W."/>
            <person name="Cichocki N."/>
            <person name="Veneault-Fourrey C."/>
            <person name="LaButti K."/>
            <person name="Lindquist E.A."/>
            <person name="Lipzen A."/>
            <person name="Lundell T."/>
            <person name="Morin E."/>
            <person name="Murat C."/>
            <person name="Riley R."/>
            <person name="Ohm R."/>
            <person name="Sun H."/>
            <person name="Tunlid A."/>
            <person name="Henrissat B."/>
            <person name="Grigoriev I.V."/>
            <person name="Hibbett D.S."/>
            <person name="Martin F."/>
        </authorList>
    </citation>
    <scope>NUCLEOTIDE SEQUENCE [LARGE SCALE GENOMIC DNA]</scope>
    <source>
        <strain evidence="3">F 1598</strain>
    </source>
</reference>
<dbReference type="STRING" id="765440.A0A0C3G2D8"/>
<evidence type="ECO:0000313" key="3">
    <source>
        <dbReference type="Proteomes" id="UP000054166"/>
    </source>
</evidence>